<protein>
    <recommendedName>
        <fullName evidence="4">50S ribosomal protein L35</fullName>
    </recommendedName>
</protein>
<proteinExistence type="predicted"/>
<keyword evidence="3" id="KW-1185">Reference proteome</keyword>
<evidence type="ECO:0000256" key="1">
    <source>
        <dbReference type="SAM" id="MobiDB-lite"/>
    </source>
</evidence>
<evidence type="ECO:0008006" key="4">
    <source>
        <dbReference type="Google" id="ProtNLM"/>
    </source>
</evidence>
<organism evidence="2 3">
    <name type="scientific">Goodea atripinnis</name>
    <dbReference type="NCBI Taxonomy" id="208336"/>
    <lineage>
        <taxon>Eukaryota</taxon>
        <taxon>Metazoa</taxon>
        <taxon>Chordata</taxon>
        <taxon>Craniata</taxon>
        <taxon>Vertebrata</taxon>
        <taxon>Euteleostomi</taxon>
        <taxon>Actinopterygii</taxon>
        <taxon>Neopterygii</taxon>
        <taxon>Teleostei</taxon>
        <taxon>Neoteleostei</taxon>
        <taxon>Acanthomorphata</taxon>
        <taxon>Ovalentaria</taxon>
        <taxon>Atherinomorphae</taxon>
        <taxon>Cyprinodontiformes</taxon>
        <taxon>Goodeidae</taxon>
        <taxon>Goodea</taxon>
    </lineage>
</organism>
<name>A0ABV0NNV1_9TELE</name>
<sequence>MKCVSCVINTNLKAIKKLNNLIKGRNKKKKTVILCVSKKPVRRKLKTHLCINKQSGRKILTRPLRKGGHRHGKGMTGNKRKKNYKNAIKRKRDTQIINTLCLHYSYRSIIRIKKQQK</sequence>
<dbReference type="EMBL" id="JAHRIO010043852">
    <property type="protein sequence ID" value="MEQ2173093.1"/>
    <property type="molecule type" value="Genomic_DNA"/>
</dbReference>
<gene>
    <name evidence="2" type="ORF">GOODEAATRI_028233</name>
</gene>
<evidence type="ECO:0000313" key="2">
    <source>
        <dbReference type="EMBL" id="MEQ2173093.1"/>
    </source>
</evidence>
<feature type="region of interest" description="Disordered" evidence="1">
    <location>
        <begin position="64"/>
        <end position="86"/>
    </location>
</feature>
<accession>A0ABV0NNV1</accession>
<reference evidence="2 3" key="1">
    <citation type="submission" date="2021-06" db="EMBL/GenBank/DDBJ databases">
        <authorList>
            <person name="Palmer J.M."/>
        </authorList>
    </citation>
    <scope>NUCLEOTIDE SEQUENCE [LARGE SCALE GENOMIC DNA]</scope>
    <source>
        <strain evidence="2 3">GA_2019</strain>
        <tissue evidence="2">Muscle</tissue>
    </source>
</reference>
<dbReference type="Proteomes" id="UP001476798">
    <property type="component" value="Unassembled WGS sequence"/>
</dbReference>
<comment type="caution">
    <text evidence="2">The sequence shown here is derived from an EMBL/GenBank/DDBJ whole genome shotgun (WGS) entry which is preliminary data.</text>
</comment>
<evidence type="ECO:0000313" key="3">
    <source>
        <dbReference type="Proteomes" id="UP001476798"/>
    </source>
</evidence>